<keyword evidence="2" id="KW-1185">Reference proteome</keyword>
<comment type="caution">
    <text evidence="1">The sequence shown here is derived from an EMBL/GenBank/DDBJ whole genome shotgun (WGS) entry which is preliminary data.</text>
</comment>
<accession>A0A540WNT0</accession>
<protein>
    <submittedName>
        <fullName evidence="1">ATP-binding protein</fullName>
    </submittedName>
</protein>
<dbReference type="GO" id="GO:0046404">
    <property type="term" value="F:ATP-dependent polydeoxyribonucleotide 5'-hydroxyl-kinase activity"/>
    <property type="evidence" value="ECO:0007669"/>
    <property type="project" value="TreeGrafter"/>
</dbReference>
<dbReference type="PANTHER" id="PTHR12083:SF9">
    <property type="entry name" value="BIFUNCTIONAL POLYNUCLEOTIDE PHOSPHATASE_KINASE"/>
    <property type="match status" value="1"/>
</dbReference>
<dbReference type="PIRSF" id="PIRSF037081">
    <property type="entry name" value="P-loop_All4644_prd"/>
    <property type="match status" value="1"/>
</dbReference>
<dbReference type="SUPFAM" id="SSF52540">
    <property type="entry name" value="P-loop containing nucleoside triphosphate hydrolases"/>
    <property type="match status" value="1"/>
</dbReference>
<dbReference type="Pfam" id="PF13671">
    <property type="entry name" value="AAA_33"/>
    <property type="match status" value="1"/>
</dbReference>
<dbReference type="InterPro" id="IPR017101">
    <property type="entry name" value="P-loop_ATP/GTP-bd_All4644_prd"/>
</dbReference>
<dbReference type="AlphaFoldDB" id="A0A540WNT0"/>
<gene>
    <name evidence="1" type="ORF">FJV41_38240</name>
</gene>
<dbReference type="PANTHER" id="PTHR12083">
    <property type="entry name" value="BIFUNCTIONAL POLYNUCLEOTIDE PHOSPHATASE/KINASE"/>
    <property type="match status" value="1"/>
</dbReference>
<evidence type="ECO:0000313" key="2">
    <source>
        <dbReference type="Proteomes" id="UP000315369"/>
    </source>
</evidence>
<dbReference type="GO" id="GO:0005524">
    <property type="term" value="F:ATP binding"/>
    <property type="evidence" value="ECO:0007669"/>
    <property type="project" value="UniProtKB-KW"/>
</dbReference>
<reference evidence="1 2" key="1">
    <citation type="submission" date="2019-06" db="EMBL/GenBank/DDBJ databases">
        <authorList>
            <person name="Livingstone P."/>
            <person name="Whitworth D."/>
        </authorList>
    </citation>
    <scope>NUCLEOTIDE SEQUENCE [LARGE SCALE GENOMIC DNA]</scope>
    <source>
        <strain evidence="1 2">AM401</strain>
    </source>
</reference>
<dbReference type="GO" id="GO:0006281">
    <property type="term" value="P:DNA repair"/>
    <property type="evidence" value="ECO:0007669"/>
    <property type="project" value="TreeGrafter"/>
</dbReference>
<dbReference type="OrthoDB" id="8564590at2"/>
<dbReference type="GO" id="GO:0003690">
    <property type="term" value="F:double-stranded DNA binding"/>
    <property type="evidence" value="ECO:0007669"/>
    <property type="project" value="TreeGrafter"/>
</dbReference>
<keyword evidence="1" id="KW-0547">Nucleotide-binding</keyword>
<keyword evidence="1" id="KW-0067">ATP-binding</keyword>
<dbReference type="EMBL" id="VIFM01000237">
    <property type="protein sequence ID" value="TQF10672.1"/>
    <property type="molecule type" value="Genomic_DNA"/>
</dbReference>
<sequence length="158" mass="17779">MELILFIGLQASGKSRFFQRRFADTHVLVSKDLWPHARRKEARQRGLIVEALSAGRSVVVDNTHPTLEQRAPLIALGHEQGARVLGFYFESRLADCLARNAKREGRARVPEVALYATVKCLRRPSIEEGFDSLSHVKWAADGGFIVEDWKEERDVGPG</sequence>
<dbReference type="InterPro" id="IPR027417">
    <property type="entry name" value="P-loop_NTPase"/>
</dbReference>
<evidence type="ECO:0000313" key="1">
    <source>
        <dbReference type="EMBL" id="TQF10672.1"/>
    </source>
</evidence>
<dbReference type="GO" id="GO:0046403">
    <property type="term" value="F:polynucleotide 3'-phosphatase activity"/>
    <property type="evidence" value="ECO:0007669"/>
    <property type="project" value="TreeGrafter"/>
</dbReference>
<proteinExistence type="predicted"/>
<name>A0A540WNT0_9BACT</name>
<organism evidence="1 2">
    <name type="scientific">Myxococcus llanfairpwllgwyngyllgogerychwyrndrobwllllantysiliogogogochensis</name>
    <dbReference type="NCBI Taxonomy" id="2590453"/>
    <lineage>
        <taxon>Bacteria</taxon>
        <taxon>Pseudomonadati</taxon>
        <taxon>Myxococcota</taxon>
        <taxon>Myxococcia</taxon>
        <taxon>Myxococcales</taxon>
        <taxon>Cystobacterineae</taxon>
        <taxon>Myxococcaceae</taxon>
        <taxon>Myxococcus</taxon>
    </lineage>
</organism>
<dbReference type="Gene3D" id="3.40.50.300">
    <property type="entry name" value="P-loop containing nucleotide triphosphate hydrolases"/>
    <property type="match status" value="1"/>
</dbReference>
<dbReference type="Proteomes" id="UP000315369">
    <property type="component" value="Unassembled WGS sequence"/>
</dbReference>
<dbReference type="RefSeq" id="WP_141647553.1">
    <property type="nucleotide sequence ID" value="NZ_VIFM01000237.1"/>
</dbReference>